<evidence type="ECO:0000313" key="2">
    <source>
        <dbReference type="EMBL" id="PTQ33681.1"/>
    </source>
</evidence>
<feature type="region of interest" description="Disordered" evidence="1">
    <location>
        <begin position="323"/>
        <end position="344"/>
    </location>
</feature>
<reference evidence="3" key="1">
    <citation type="journal article" date="2017" name="Cell">
        <title>Insights into land plant evolution garnered from the Marchantia polymorpha genome.</title>
        <authorList>
            <person name="Bowman J.L."/>
            <person name="Kohchi T."/>
            <person name="Yamato K.T."/>
            <person name="Jenkins J."/>
            <person name="Shu S."/>
            <person name="Ishizaki K."/>
            <person name="Yamaoka S."/>
            <person name="Nishihama R."/>
            <person name="Nakamura Y."/>
            <person name="Berger F."/>
            <person name="Adam C."/>
            <person name="Aki S.S."/>
            <person name="Althoff F."/>
            <person name="Araki T."/>
            <person name="Arteaga-Vazquez M.A."/>
            <person name="Balasubrmanian S."/>
            <person name="Barry K."/>
            <person name="Bauer D."/>
            <person name="Boehm C.R."/>
            <person name="Briginshaw L."/>
            <person name="Caballero-Perez J."/>
            <person name="Catarino B."/>
            <person name="Chen F."/>
            <person name="Chiyoda S."/>
            <person name="Chovatia M."/>
            <person name="Davies K.M."/>
            <person name="Delmans M."/>
            <person name="Demura T."/>
            <person name="Dierschke T."/>
            <person name="Dolan L."/>
            <person name="Dorantes-Acosta A.E."/>
            <person name="Eklund D.M."/>
            <person name="Florent S.N."/>
            <person name="Flores-Sandoval E."/>
            <person name="Fujiyama A."/>
            <person name="Fukuzawa H."/>
            <person name="Galik B."/>
            <person name="Grimanelli D."/>
            <person name="Grimwood J."/>
            <person name="Grossniklaus U."/>
            <person name="Hamada T."/>
            <person name="Haseloff J."/>
            <person name="Hetherington A.J."/>
            <person name="Higo A."/>
            <person name="Hirakawa Y."/>
            <person name="Hundley H.N."/>
            <person name="Ikeda Y."/>
            <person name="Inoue K."/>
            <person name="Inoue S.I."/>
            <person name="Ishida S."/>
            <person name="Jia Q."/>
            <person name="Kakita M."/>
            <person name="Kanazawa T."/>
            <person name="Kawai Y."/>
            <person name="Kawashima T."/>
            <person name="Kennedy M."/>
            <person name="Kinose K."/>
            <person name="Kinoshita T."/>
            <person name="Kohara Y."/>
            <person name="Koide E."/>
            <person name="Komatsu K."/>
            <person name="Kopischke S."/>
            <person name="Kubo M."/>
            <person name="Kyozuka J."/>
            <person name="Lagercrantz U."/>
            <person name="Lin S.S."/>
            <person name="Lindquist E."/>
            <person name="Lipzen A.M."/>
            <person name="Lu C.W."/>
            <person name="De Luna E."/>
            <person name="Martienssen R.A."/>
            <person name="Minamino N."/>
            <person name="Mizutani M."/>
            <person name="Mizutani M."/>
            <person name="Mochizuki N."/>
            <person name="Monte I."/>
            <person name="Mosher R."/>
            <person name="Nagasaki H."/>
            <person name="Nakagami H."/>
            <person name="Naramoto S."/>
            <person name="Nishitani K."/>
            <person name="Ohtani M."/>
            <person name="Okamoto T."/>
            <person name="Okumura M."/>
            <person name="Phillips J."/>
            <person name="Pollak B."/>
            <person name="Reinders A."/>
            <person name="Rovekamp M."/>
            <person name="Sano R."/>
            <person name="Sawa S."/>
            <person name="Schmid M.W."/>
            <person name="Shirakawa M."/>
            <person name="Solano R."/>
            <person name="Spunde A."/>
            <person name="Suetsugu N."/>
            <person name="Sugano S."/>
            <person name="Sugiyama A."/>
            <person name="Sun R."/>
            <person name="Suzuki Y."/>
            <person name="Takenaka M."/>
            <person name="Takezawa D."/>
            <person name="Tomogane H."/>
            <person name="Tsuzuki M."/>
            <person name="Ueda T."/>
            <person name="Umeda M."/>
            <person name="Ward J.M."/>
            <person name="Watanabe Y."/>
            <person name="Yazaki K."/>
            <person name="Yokoyama R."/>
            <person name="Yoshitake Y."/>
            <person name="Yotsui I."/>
            <person name="Zachgo S."/>
            <person name="Schmutz J."/>
        </authorList>
    </citation>
    <scope>NUCLEOTIDE SEQUENCE [LARGE SCALE GENOMIC DNA]</scope>
    <source>
        <strain evidence="3">Tak-1</strain>
    </source>
</reference>
<dbReference type="Proteomes" id="UP000244005">
    <property type="component" value="Unassembled WGS sequence"/>
</dbReference>
<accession>A0A2R6WIN1</accession>
<organism evidence="2 3">
    <name type="scientific">Marchantia polymorpha</name>
    <name type="common">Common liverwort</name>
    <name type="synonym">Marchantia aquatica</name>
    <dbReference type="NCBI Taxonomy" id="3197"/>
    <lineage>
        <taxon>Eukaryota</taxon>
        <taxon>Viridiplantae</taxon>
        <taxon>Streptophyta</taxon>
        <taxon>Embryophyta</taxon>
        <taxon>Marchantiophyta</taxon>
        <taxon>Marchantiopsida</taxon>
        <taxon>Marchantiidae</taxon>
        <taxon>Marchantiales</taxon>
        <taxon>Marchantiaceae</taxon>
        <taxon>Marchantia</taxon>
    </lineage>
</organism>
<protein>
    <submittedName>
        <fullName evidence="2">Uncharacterized protein</fullName>
    </submittedName>
</protein>
<gene>
    <name evidence="2" type="ORF">MARPO_0086s0016</name>
</gene>
<dbReference type="Gramene" id="Mp5g08120.1">
    <property type="protein sequence ID" value="Mp5g08120.1.cds"/>
    <property type="gene ID" value="Mp5g08120"/>
</dbReference>
<name>A0A2R6WIN1_MARPO</name>
<dbReference type="EMBL" id="KZ772758">
    <property type="protein sequence ID" value="PTQ33681.1"/>
    <property type="molecule type" value="Genomic_DNA"/>
</dbReference>
<keyword evidence="3" id="KW-1185">Reference proteome</keyword>
<feature type="region of interest" description="Disordered" evidence="1">
    <location>
        <begin position="430"/>
        <end position="476"/>
    </location>
</feature>
<feature type="compositionally biased region" description="Basic and acidic residues" evidence="1">
    <location>
        <begin position="430"/>
        <end position="453"/>
    </location>
</feature>
<feature type="compositionally biased region" description="Gly residues" evidence="1">
    <location>
        <begin position="454"/>
        <end position="471"/>
    </location>
</feature>
<evidence type="ECO:0000313" key="3">
    <source>
        <dbReference type="Proteomes" id="UP000244005"/>
    </source>
</evidence>
<proteinExistence type="predicted"/>
<feature type="region of interest" description="Disordered" evidence="1">
    <location>
        <begin position="238"/>
        <end position="261"/>
    </location>
</feature>
<feature type="region of interest" description="Disordered" evidence="1">
    <location>
        <begin position="22"/>
        <end position="66"/>
    </location>
</feature>
<evidence type="ECO:0000256" key="1">
    <source>
        <dbReference type="SAM" id="MobiDB-lite"/>
    </source>
</evidence>
<feature type="compositionally biased region" description="Basic and acidic residues" evidence="1">
    <location>
        <begin position="323"/>
        <end position="340"/>
    </location>
</feature>
<dbReference type="AlphaFoldDB" id="A0A2R6WIN1"/>
<feature type="compositionally biased region" description="Basic and acidic residues" evidence="1">
    <location>
        <begin position="248"/>
        <end position="261"/>
    </location>
</feature>
<sequence>MGRSRNKGRGVGGCCWWRSMSPPSWDRPDPAPPRPAPPLDSVTVTVDSQESKARRPPNRGPRLEGLVDRRTSDPTILARARWFGRIHLPRDNSLEIRWCAVTGGRLSLIRLPVDVRSGSRRCWKVQTWGQSDHRRGRLRNFSSVSASQFARCWELGTGEPGNRKALAVWKTLFLCQRALFRPRLRDMEASGAMGIFDENLFRGDDGVRRAMRRTERERCAKCDSWGAVEGAEHEAAVPRSPVEAVRQAGRETRERNERERERGSVAPELALVCWGCAALAVPPSLATFGAGGAPLFWPIGPGEGSLTTRCPFLFRVRNLRQGRERDRERERGREGGRTDEGAGLGWSPSSCLSFVHSFALVGSADPIQSQLAGAEVIVNFTLVCINEKPAEIERGGERKISKGLDSEREREREREFGAWGGGIWSLEKRREEKRGEERGERLFRSRKKADGEGGRGGSGGGGGGGDGGGGEVSRSVVPAREEVGLVIALLARAEARRQA</sequence>